<dbReference type="EMBL" id="ABLC01000046">
    <property type="protein sequence ID" value="EDT04124.1"/>
    <property type="molecule type" value="Genomic_DNA"/>
</dbReference>
<protein>
    <submittedName>
        <fullName evidence="1">Uncharacterized protein</fullName>
    </submittedName>
</protein>
<accession>B1FE97</accession>
<reference evidence="1 2" key="1">
    <citation type="submission" date="2008-03" db="EMBL/GenBank/DDBJ databases">
        <title>Sequencing of the draft genome and assembly of Burkholderia ambifaria IOP40-10.</title>
        <authorList>
            <consortium name="US DOE Joint Genome Institute (JGI-PGF)"/>
            <person name="Copeland A."/>
            <person name="Lucas S."/>
            <person name="Lapidus A."/>
            <person name="Glavina del Rio T."/>
            <person name="Dalin E."/>
            <person name="Tice H."/>
            <person name="Bruce D."/>
            <person name="Goodwin L."/>
            <person name="Pitluck S."/>
            <person name="Larimer F."/>
            <person name="Land M.L."/>
            <person name="Hauser L."/>
            <person name="Tiedje J."/>
            <person name="Richardson P."/>
        </authorList>
    </citation>
    <scope>NUCLEOTIDE SEQUENCE [LARGE SCALE GENOMIC DNA]</scope>
    <source>
        <strain evidence="1 2">IOP40-10</strain>
    </source>
</reference>
<sequence>MDVLIAGFLLLRSLPAGLCKRHGIKTQLGQLTFESKTIVMCPP</sequence>
<evidence type="ECO:0000313" key="2">
    <source>
        <dbReference type="Proteomes" id="UP000005463"/>
    </source>
</evidence>
<dbReference type="Proteomes" id="UP000005463">
    <property type="component" value="Unassembled WGS sequence"/>
</dbReference>
<evidence type="ECO:0000313" key="1">
    <source>
        <dbReference type="EMBL" id="EDT04124.1"/>
    </source>
</evidence>
<name>B1FE97_9BURK</name>
<dbReference type="AlphaFoldDB" id="B1FE97"/>
<gene>
    <name evidence="1" type="ORF">BamIOP4010DRAFT_2357</name>
</gene>
<proteinExistence type="predicted"/>
<organism evidence="1 2">
    <name type="scientific">Burkholderia ambifaria IOP40-10</name>
    <dbReference type="NCBI Taxonomy" id="396596"/>
    <lineage>
        <taxon>Bacteria</taxon>
        <taxon>Pseudomonadati</taxon>
        <taxon>Pseudomonadota</taxon>
        <taxon>Betaproteobacteria</taxon>
        <taxon>Burkholderiales</taxon>
        <taxon>Burkholderiaceae</taxon>
        <taxon>Burkholderia</taxon>
        <taxon>Burkholderia cepacia complex</taxon>
    </lineage>
</organism>
<comment type="caution">
    <text evidence="1">The sequence shown here is derived from an EMBL/GenBank/DDBJ whole genome shotgun (WGS) entry which is preliminary data.</text>
</comment>